<accession>A0A0H3FBS5</accession>
<dbReference type="HOGENOM" id="CLU_090952_1_0_6"/>
<sequence>MPVNLARCQGFTLPEVMIAMGIGSMLMLSAAQIYPLMRQRSQSLGRHYQLEQLLRQTTFAIGKDIRRAGFCNGTCEGKSVIIGNAAGEATSSCILVIYDLNRNGTWDKPGTADSEYFGYRLRQGGIEIQRGAGDCSSGGWEKLLDPAEVSVTRFVVTEVAASGSGRLYSLQLEASWSKNPFIHRQVTEMIAGHVL</sequence>
<evidence type="ECO:0000256" key="5">
    <source>
        <dbReference type="ARBA" id="ARBA00023136"/>
    </source>
</evidence>
<dbReference type="EMBL" id="CP002505">
    <property type="protein sequence ID" value="ADW72462.1"/>
    <property type="molecule type" value="Genomic_DNA"/>
</dbReference>
<gene>
    <name evidence="7" type="ordered locus">Rahaq_0837</name>
</gene>
<name>A0A0H3FBS5_RAHSY</name>
<dbReference type="GO" id="GO:0015628">
    <property type="term" value="P:protein secretion by the type II secretion system"/>
    <property type="evidence" value="ECO:0007669"/>
    <property type="project" value="TreeGrafter"/>
</dbReference>
<evidence type="ECO:0000256" key="4">
    <source>
        <dbReference type="ARBA" id="ARBA00022989"/>
    </source>
</evidence>
<evidence type="ECO:0000256" key="3">
    <source>
        <dbReference type="ARBA" id="ARBA00022692"/>
    </source>
</evidence>
<evidence type="ECO:0008006" key="9">
    <source>
        <dbReference type="Google" id="ProtNLM"/>
    </source>
</evidence>
<dbReference type="eggNOG" id="COG4795">
    <property type="taxonomic scope" value="Bacteria"/>
</dbReference>
<dbReference type="InterPro" id="IPR016419">
    <property type="entry name" value="Prepilin_Pept-dep_B_prd"/>
</dbReference>
<dbReference type="RefSeq" id="WP_013574167.1">
    <property type="nucleotide sequence ID" value="NC_015061.1"/>
</dbReference>
<dbReference type="Proteomes" id="UP000007257">
    <property type="component" value="Chromosome"/>
</dbReference>
<keyword evidence="3 6" id="KW-0812">Transmembrane</keyword>
<dbReference type="OrthoDB" id="7059546at2"/>
<evidence type="ECO:0000256" key="6">
    <source>
        <dbReference type="SAM" id="Phobius"/>
    </source>
</evidence>
<dbReference type="GeneID" id="95418473"/>
<reference evidence="8" key="1">
    <citation type="submission" date="2011-01" db="EMBL/GenBank/DDBJ databases">
        <title>Complete sequence of chromosome of Rahnella sp. Y9602.</title>
        <authorList>
            <consortium name="US DOE Joint Genome Institute"/>
            <person name="Lucas S."/>
            <person name="Copeland A."/>
            <person name="Lapidus A."/>
            <person name="Cheng J.-F."/>
            <person name="Goodwin L."/>
            <person name="Pitluck S."/>
            <person name="Lu M."/>
            <person name="Detter J.C."/>
            <person name="Han C."/>
            <person name="Tapia R."/>
            <person name="Land M."/>
            <person name="Hauser L."/>
            <person name="Kyrpides N."/>
            <person name="Ivanova N."/>
            <person name="Ovchinnikova G."/>
            <person name="Pagani I."/>
            <person name="Sobecky P.A."/>
            <person name="Martinez R.J."/>
            <person name="Woyke T."/>
        </authorList>
    </citation>
    <scope>NUCLEOTIDE SEQUENCE [LARGE SCALE GENOMIC DNA]</scope>
    <source>
        <strain evidence="8">Y9602</strain>
    </source>
</reference>
<keyword evidence="2" id="KW-0488">Methylation</keyword>
<feature type="transmembrane region" description="Helical" evidence="6">
    <location>
        <begin position="16"/>
        <end position="37"/>
    </location>
</feature>
<dbReference type="KEGG" id="rah:Rahaq_0837"/>
<dbReference type="Pfam" id="PF07963">
    <property type="entry name" value="N_methyl"/>
    <property type="match status" value="1"/>
</dbReference>
<keyword evidence="5 6" id="KW-0472">Membrane</keyword>
<keyword evidence="4 6" id="KW-1133">Transmembrane helix</keyword>
<dbReference type="PANTHER" id="PTHR39583">
    <property type="entry name" value="TYPE II SECRETION SYSTEM PROTEIN J-RELATED"/>
    <property type="match status" value="1"/>
</dbReference>
<dbReference type="NCBIfam" id="NF007848">
    <property type="entry name" value="PRK10557.1"/>
    <property type="match status" value="1"/>
</dbReference>
<protein>
    <recommendedName>
        <fullName evidence="9">Prepilin peptidase dependent protein B</fullName>
    </recommendedName>
</protein>
<dbReference type="PANTHER" id="PTHR39583:SF3">
    <property type="entry name" value="PREPILIN PEPTIDASE-DEPENDENT PROTEIN B"/>
    <property type="match status" value="1"/>
</dbReference>
<evidence type="ECO:0000313" key="8">
    <source>
        <dbReference type="Proteomes" id="UP000007257"/>
    </source>
</evidence>
<evidence type="ECO:0000256" key="2">
    <source>
        <dbReference type="ARBA" id="ARBA00022481"/>
    </source>
</evidence>
<evidence type="ECO:0000313" key="7">
    <source>
        <dbReference type="EMBL" id="ADW72462.1"/>
    </source>
</evidence>
<dbReference type="InterPro" id="IPR012902">
    <property type="entry name" value="N_methyl_site"/>
</dbReference>
<comment type="subcellular location">
    <subcellularLocation>
        <location evidence="1">Membrane</location>
        <topology evidence="1">Single-pass membrane protein</topology>
    </subcellularLocation>
</comment>
<dbReference type="GO" id="GO:0016020">
    <property type="term" value="C:membrane"/>
    <property type="evidence" value="ECO:0007669"/>
    <property type="project" value="UniProtKB-SubCell"/>
</dbReference>
<dbReference type="NCBIfam" id="TIGR02532">
    <property type="entry name" value="IV_pilin_GFxxxE"/>
    <property type="match status" value="1"/>
</dbReference>
<dbReference type="PROSITE" id="PS00409">
    <property type="entry name" value="PROKAR_NTER_METHYL"/>
    <property type="match status" value="1"/>
</dbReference>
<dbReference type="PIRSF" id="PIRSF004525">
    <property type="entry name" value="Pilin_peptidase-dep_B_prd"/>
    <property type="match status" value="1"/>
</dbReference>
<dbReference type="InterPro" id="IPR051621">
    <property type="entry name" value="T2SS_protein_J"/>
</dbReference>
<organism evidence="7 8">
    <name type="scientific">Rahnella sp. (strain Y9602)</name>
    <dbReference type="NCBI Taxonomy" id="2703885"/>
    <lineage>
        <taxon>Bacteria</taxon>
        <taxon>Pseudomonadati</taxon>
        <taxon>Pseudomonadota</taxon>
        <taxon>Gammaproteobacteria</taxon>
        <taxon>Enterobacterales</taxon>
        <taxon>Yersiniaceae</taxon>
        <taxon>Rahnella</taxon>
    </lineage>
</organism>
<reference evidence="7 8" key="2">
    <citation type="journal article" date="2012" name="J. Bacteriol.">
        <title>Complete Genome Sequence of Rahnella sp. Strain Y9602, a Gammaproteobacterium Isolate from Metal- and Radionuclide-Contaminated Soil.</title>
        <authorList>
            <person name="Martinez R.J."/>
            <person name="Bruce D."/>
            <person name="Detter C."/>
            <person name="Goodwin L.A."/>
            <person name="Han J."/>
            <person name="Han C.S."/>
            <person name="Held B."/>
            <person name="Land M.L."/>
            <person name="Mikhailova N."/>
            <person name="Nolan M."/>
            <person name="Pennacchio L."/>
            <person name="Pitluck S."/>
            <person name="Tapia R."/>
            <person name="Woyke T."/>
            <person name="Sobecky P.A."/>
        </authorList>
    </citation>
    <scope>NUCLEOTIDE SEQUENCE [LARGE SCALE GENOMIC DNA]</scope>
    <source>
        <strain evidence="7 8">Y9602</strain>
    </source>
</reference>
<proteinExistence type="predicted"/>
<evidence type="ECO:0000256" key="1">
    <source>
        <dbReference type="ARBA" id="ARBA00004167"/>
    </source>
</evidence>
<dbReference type="AlphaFoldDB" id="A0A0H3FBS5"/>